<sequence>MMRKVKNLILTKNQKMLLLGNLQQWKNLLLAKQM</sequence>
<reference evidence="1" key="1">
    <citation type="journal article" date="2020" name="Nature">
        <title>Giant virus diversity and host interactions through global metagenomics.</title>
        <authorList>
            <person name="Schulz F."/>
            <person name="Roux S."/>
            <person name="Paez-Espino D."/>
            <person name="Jungbluth S."/>
            <person name="Walsh D.A."/>
            <person name="Denef V.J."/>
            <person name="McMahon K.D."/>
            <person name="Konstantinidis K.T."/>
            <person name="Eloe-Fadrosh E.A."/>
            <person name="Kyrpides N.C."/>
            <person name="Woyke T."/>
        </authorList>
    </citation>
    <scope>NUCLEOTIDE SEQUENCE</scope>
    <source>
        <strain evidence="1">GVMAG-M-3300009185-36</strain>
    </source>
</reference>
<name>A0A6C0B2M3_9ZZZZ</name>
<dbReference type="AlphaFoldDB" id="A0A6C0B2M3"/>
<evidence type="ECO:0000313" key="1">
    <source>
        <dbReference type="EMBL" id="QHS85769.1"/>
    </source>
</evidence>
<organism evidence="1">
    <name type="scientific">viral metagenome</name>
    <dbReference type="NCBI Taxonomy" id="1070528"/>
    <lineage>
        <taxon>unclassified sequences</taxon>
        <taxon>metagenomes</taxon>
        <taxon>organismal metagenomes</taxon>
    </lineage>
</organism>
<dbReference type="EMBL" id="MN739048">
    <property type="protein sequence ID" value="QHS85769.1"/>
    <property type="molecule type" value="Genomic_DNA"/>
</dbReference>
<proteinExistence type="predicted"/>
<accession>A0A6C0B2M3</accession>
<protein>
    <submittedName>
        <fullName evidence="1">Uncharacterized protein</fullName>
    </submittedName>
</protein>